<gene>
    <name evidence="5" type="ORF">EVAR_17898_1</name>
</gene>
<keyword evidence="1" id="KW-0479">Metal-binding</keyword>
<keyword evidence="3" id="KW-0862">Zinc</keyword>
<comment type="caution">
    <text evidence="5">The sequence shown here is derived from an EMBL/GenBank/DDBJ whole genome shotgun (WGS) entry which is preliminary data.</text>
</comment>
<sequence>MNNHICANKLLLEQYACGMYRFEKSAKGKRILVLGAYRYCVVGVFGPKTHWICSTHKGQGCRAIVHTIKDQSLHKKGRVTTIKTLNTSMHLAIYMT</sequence>
<keyword evidence="2" id="KW-0863">Zinc-finger</keyword>
<evidence type="ECO:0000256" key="1">
    <source>
        <dbReference type="ARBA" id="ARBA00022723"/>
    </source>
</evidence>
<evidence type="ECO:0000256" key="3">
    <source>
        <dbReference type="ARBA" id="ARBA00022833"/>
    </source>
</evidence>
<evidence type="ECO:0000259" key="4">
    <source>
        <dbReference type="Pfam" id="PF04500"/>
    </source>
</evidence>
<dbReference type="Pfam" id="PF04500">
    <property type="entry name" value="FLYWCH"/>
    <property type="match status" value="1"/>
</dbReference>
<dbReference type="InterPro" id="IPR007588">
    <property type="entry name" value="Znf_FLYWCH"/>
</dbReference>
<organism evidence="5 6">
    <name type="scientific">Eumeta variegata</name>
    <name type="common">Bagworm moth</name>
    <name type="synonym">Eumeta japonica</name>
    <dbReference type="NCBI Taxonomy" id="151549"/>
    <lineage>
        <taxon>Eukaryota</taxon>
        <taxon>Metazoa</taxon>
        <taxon>Ecdysozoa</taxon>
        <taxon>Arthropoda</taxon>
        <taxon>Hexapoda</taxon>
        <taxon>Insecta</taxon>
        <taxon>Pterygota</taxon>
        <taxon>Neoptera</taxon>
        <taxon>Endopterygota</taxon>
        <taxon>Lepidoptera</taxon>
        <taxon>Glossata</taxon>
        <taxon>Ditrysia</taxon>
        <taxon>Tineoidea</taxon>
        <taxon>Psychidae</taxon>
        <taxon>Oiketicinae</taxon>
        <taxon>Eumeta</taxon>
    </lineage>
</organism>
<dbReference type="Gene3D" id="2.20.25.240">
    <property type="match status" value="1"/>
</dbReference>
<keyword evidence="6" id="KW-1185">Reference proteome</keyword>
<proteinExistence type="predicted"/>
<feature type="domain" description="FLYWCH-type" evidence="4">
    <location>
        <begin position="22"/>
        <end position="71"/>
    </location>
</feature>
<evidence type="ECO:0000256" key="2">
    <source>
        <dbReference type="ARBA" id="ARBA00022771"/>
    </source>
</evidence>
<accession>A0A4C1UYV3</accession>
<reference evidence="5 6" key="1">
    <citation type="journal article" date="2019" name="Commun. Biol.">
        <title>The bagworm genome reveals a unique fibroin gene that provides high tensile strength.</title>
        <authorList>
            <person name="Kono N."/>
            <person name="Nakamura H."/>
            <person name="Ohtoshi R."/>
            <person name="Tomita M."/>
            <person name="Numata K."/>
            <person name="Arakawa K."/>
        </authorList>
    </citation>
    <scope>NUCLEOTIDE SEQUENCE [LARGE SCALE GENOMIC DNA]</scope>
</reference>
<protein>
    <recommendedName>
        <fullName evidence="4">FLYWCH-type domain-containing protein</fullName>
    </recommendedName>
</protein>
<name>A0A4C1UYV3_EUMVA</name>
<dbReference type="Proteomes" id="UP000299102">
    <property type="component" value="Unassembled WGS sequence"/>
</dbReference>
<dbReference type="OrthoDB" id="167578at2759"/>
<dbReference type="AlphaFoldDB" id="A0A4C1UYV3"/>
<evidence type="ECO:0000313" key="5">
    <source>
        <dbReference type="EMBL" id="GBP31409.1"/>
    </source>
</evidence>
<dbReference type="GO" id="GO:0008270">
    <property type="term" value="F:zinc ion binding"/>
    <property type="evidence" value="ECO:0007669"/>
    <property type="project" value="UniProtKB-KW"/>
</dbReference>
<dbReference type="EMBL" id="BGZK01000246">
    <property type="protein sequence ID" value="GBP31409.1"/>
    <property type="molecule type" value="Genomic_DNA"/>
</dbReference>
<evidence type="ECO:0000313" key="6">
    <source>
        <dbReference type="Proteomes" id="UP000299102"/>
    </source>
</evidence>